<proteinExistence type="predicted"/>
<feature type="region of interest" description="Disordered" evidence="1">
    <location>
        <begin position="36"/>
        <end position="75"/>
    </location>
</feature>
<sequence length="75" mass="8407">MSDDWRRPQRENPRRPWKPRGHCSCPCGMRVVSGERPLDCKRERTGGKTDTPPSLGQVAPGAILTHLSPQIMASR</sequence>
<gene>
    <name evidence="2" type="ORF">E2C01_020431</name>
</gene>
<organism evidence="2 3">
    <name type="scientific">Portunus trituberculatus</name>
    <name type="common">Swimming crab</name>
    <name type="synonym">Neptunus trituberculatus</name>
    <dbReference type="NCBI Taxonomy" id="210409"/>
    <lineage>
        <taxon>Eukaryota</taxon>
        <taxon>Metazoa</taxon>
        <taxon>Ecdysozoa</taxon>
        <taxon>Arthropoda</taxon>
        <taxon>Crustacea</taxon>
        <taxon>Multicrustacea</taxon>
        <taxon>Malacostraca</taxon>
        <taxon>Eumalacostraca</taxon>
        <taxon>Eucarida</taxon>
        <taxon>Decapoda</taxon>
        <taxon>Pleocyemata</taxon>
        <taxon>Brachyura</taxon>
        <taxon>Eubrachyura</taxon>
        <taxon>Portunoidea</taxon>
        <taxon>Portunidae</taxon>
        <taxon>Portuninae</taxon>
        <taxon>Portunus</taxon>
    </lineage>
</organism>
<reference evidence="2 3" key="1">
    <citation type="submission" date="2019-05" db="EMBL/GenBank/DDBJ databases">
        <title>Another draft genome of Portunus trituberculatus and its Hox gene families provides insights of decapod evolution.</title>
        <authorList>
            <person name="Jeong J.-H."/>
            <person name="Song I."/>
            <person name="Kim S."/>
            <person name="Choi T."/>
            <person name="Kim D."/>
            <person name="Ryu S."/>
            <person name="Kim W."/>
        </authorList>
    </citation>
    <scope>NUCLEOTIDE SEQUENCE [LARGE SCALE GENOMIC DNA]</scope>
    <source>
        <tissue evidence="2">Muscle</tissue>
    </source>
</reference>
<comment type="caution">
    <text evidence="2">The sequence shown here is derived from an EMBL/GenBank/DDBJ whole genome shotgun (WGS) entry which is preliminary data.</text>
</comment>
<protein>
    <submittedName>
        <fullName evidence="2">Uncharacterized protein</fullName>
    </submittedName>
</protein>
<feature type="compositionally biased region" description="Basic and acidic residues" evidence="1">
    <location>
        <begin position="1"/>
        <end position="14"/>
    </location>
</feature>
<accession>A0A5B7E354</accession>
<keyword evidence="3" id="KW-1185">Reference proteome</keyword>
<feature type="compositionally biased region" description="Basic and acidic residues" evidence="1">
    <location>
        <begin position="36"/>
        <end position="47"/>
    </location>
</feature>
<evidence type="ECO:0000313" key="3">
    <source>
        <dbReference type="Proteomes" id="UP000324222"/>
    </source>
</evidence>
<dbReference type="EMBL" id="VSRR010001717">
    <property type="protein sequence ID" value="MPC27264.1"/>
    <property type="molecule type" value="Genomic_DNA"/>
</dbReference>
<evidence type="ECO:0000313" key="2">
    <source>
        <dbReference type="EMBL" id="MPC27264.1"/>
    </source>
</evidence>
<dbReference type="Proteomes" id="UP000324222">
    <property type="component" value="Unassembled WGS sequence"/>
</dbReference>
<evidence type="ECO:0000256" key="1">
    <source>
        <dbReference type="SAM" id="MobiDB-lite"/>
    </source>
</evidence>
<dbReference type="AlphaFoldDB" id="A0A5B7E354"/>
<feature type="region of interest" description="Disordered" evidence="1">
    <location>
        <begin position="1"/>
        <end position="21"/>
    </location>
</feature>
<name>A0A5B7E354_PORTR</name>